<evidence type="ECO:0000256" key="5">
    <source>
        <dbReference type="ARBA" id="ARBA00017171"/>
    </source>
</evidence>
<dbReference type="STRING" id="1601833.SAMN05518684_13112"/>
<dbReference type="GO" id="GO:0008654">
    <property type="term" value="P:phospholipid biosynthetic process"/>
    <property type="evidence" value="ECO:0007669"/>
    <property type="project" value="UniProtKB-KW"/>
</dbReference>
<keyword evidence="9 16" id="KW-1133">Transmembrane helix</keyword>
<evidence type="ECO:0000313" key="17">
    <source>
        <dbReference type="EMBL" id="SES43063.1"/>
    </source>
</evidence>
<keyword evidence="12" id="KW-0594">Phospholipid biosynthesis</keyword>
<feature type="transmembrane region" description="Helical" evidence="16">
    <location>
        <begin position="124"/>
        <end position="145"/>
    </location>
</feature>
<dbReference type="PANTHER" id="PTHR14269:SF61">
    <property type="entry name" value="CDP-DIACYLGLYCEROL--SERINE O-PHOSPHATIDYLTRANSFERASE"/>
    <property type="match status" value="1"/>
</dbReference>
<evidence type="ECO:0000256" key="2">
    <source>
        <dbReference type="ARBA" id="ARBA00004127"/>
    </source>
</evidence>
<reference evidence="18" key="1">
    <citation type="submission" date="2016-10" db="EMBL/GenBank/DDBJ databases">
        <authorList>
            <person name="Varghese N."/>
            <person name="Submissions S."/>
        </authorList>
    </citation>
    <scope>NUCLEOTIDE SEQUENCE [LARGE SCALE GENOMIC DNA]</scope>
    <source>
        <strain evidence="18">S9</strain>
    </source>
</reference>
<dbReference type="GO" id="GO:0012505">
    <property type="term" value="C:endomembrane system"/>
    <property type="evidence" value="ECO:0007669"/>
    <property type="project" value="UniProtKB-SubCell"/>
</dbReference>
<comment type="similarity">
    <text evidence="3 15">Belongs to the CDP-alcohol phosphatidyltransferase class-I family.</text>
</comment>
<keyword evidence="13" id="KW-1208">Phospholipid metabolism</keyword>
<proteinExistence type="inferred from homology"/>
<evidence type="ECO:0000256" key="9">
    <source>
        <dbReference type="ARBA" id="ARBA00022989"/>
    </source>
</evidence>
<dbReference type="InterPro" id="IPR050324">
    <property type="entry name" value="CDP-alcohol_PTase-I"/>
</dbReference>
<dbReference type="InterPro" id="IPR000462">
    <property type="entry name" value="CDP-OH_P_trans"/>
</dbReference>
<organism evidence="17 18">
    <name type="scientific">Salipaludibacillus aurantiacus</name>
    <dbReference type="NCBI Taxonomy" id="1601833"/>
    <lineage>
        <taxon>Bacteria</taxon>
        <taxon>Bacillati</taxon>
        <taxon>Bacillota</taxon>
        <taxon>Bacilli</taxon>
        <taxon>Bacillales</taxon>
        <taxon>Bacillaceae</taxon>
    </lineage>
</organism>
<evidence type="ECO:0000256" key="8">
    <source>
        <dbReference type="ARBA" id="ARBA00022692"/>
    </source>
</evidence>
<evidence type="ECO:0000256" key="10">
    <source>
        <dbReference type="ARBA" id="ARBA00023098"/>
    </source>
</evidence>
<name>A0A1H9XBN1_9BACI</name>
<comment type="subcellular location">
    <subcellularLocation>
        <location evidence="2">Endomembrane system</location>
        <topology evidence="2">Multi-pass membrane protein</topology>
    </subcellularLocation>
</comment>
<evidence type="ECO:0000256" key="15">
    <source>
        <dbReference type="RuleBase" id="RU003750"/>
    </source>
</evidence>
<keyword evidence="10" id="KW-0443">Lipid metabolism</keyword>
<gene>
    <name evidence="17" type="ORF">SAMN05518684_13112</name>
</gene>
<dbReference type="Proteomes" id="UP000198571">
    <property type="component" value="Unassembled WGS sequence"/>
</dbReference>
<keyword evidence="11 16" id="KW-0472">Membrane</keyword>
<dbReference type="InterPro" id="IPR043130">
    <property type="entry name" value="CDP-OH_PTrfase_TM_dom"/>
</dbReference>
<protein>
    <recommendedName>
        <fullName evidence="5">CDP-diacylglycerol--serine O-phosphatidyltransferase</fullName>
        <ecNumber evidence="4">2.7.8.8</ecNumber>
    </recommendedName>
    <alternativeName>
        <fullName evidence="14">Phosphatidylserine synthase</fullName>
    </alternativeName>
</protein>
<evidence type="ECO:0000256" key="12">
    <source>
        <dbReference type="ARBA" id="ARBA00023209"/>
    </source>
</evidence>
<keyword evidence="18" id="KW-1185">Reference proteome</keyword>
<dbReference type="Gene3D" id="1.20.120.1760">
    <property type="match status" value="1"/>
</dbReference>
<accession>A0A1H9XBN1</accession>
<evidence type="ECO:0000313" key="18">
    <source>
        <dbReference type="Proteomes" id="UP000198571"/>
    </source>
</evidence>
<dbReference type="AlphaFoldDB" id="A0A1H9XBN1"/>
<dbReference type="GO" id="GO:0016020">
    <property type="term" value="C:membrane"/>
    <property type="evidence" value="ECO:0007669"/>
    <property type="project" value="InterPro"/>
</dbReference>
<evidence type="ECO:0000256" key="7">
    <source>
        <dbReference type="ARBA" id="ARBA00022679"/>
    </source>
</evidence>
<feature type="transmembrane region" description="Helical" evidence="16">
    <location>
        <begin position="151"/>
        <end position="169"/>
    </location>
</feature>
<evidence type="ECO:0000256" key="16">
    <source>
        <dbReference type="SAM" id="Phobius"/>
    </source>
</evidence>
<feature type="transmembrane region" description="Helical" evidence="16">
    <location>
        <begin position="181"/>
        <end position="200"/>
    </location>
</feature>
<dbReference type="NCBIfam" id="TIGR00473">
    <property type="entry name" value="pssA"/>
    <property type="match status" value="1"/>
</dbReference>
<dbReference type="InterPro" id="IPR004533">
    <property type="entry name" value="CDP-diaglyc--ser_O-PTrfase"/>
</dbReference>
<dbReference type="GO" id="GO:0003882">
    <property type="term" value="F:CDP-diacylglycerol-serine O-phosphatidyltransferase activity"/>
    <property type="evidence" value="ECO:0007669"/>
    <property type="project" value="UniProtKB-EC"/>
</dbReference>
<evidence type="ECO:0000256" key="4">
    <source>
        <dbReference type="ARBA" id="ARBA00013174"/>
    </source>
</evidence>
<evidence type="ECO:0000256" key="14">
    <source>
        <dbReference type="ARBA" id="ARBA00032361"/>
    </source>
</evidence>
<keyword evidence="7 15" id="KW-0808">Transferase</keyword>
<dbReference type="RefSeq" id="WP_342740639.1">
    <property type="nucleotide sequence ID" value="NZ_FOGT01000031.1"/>
</dbReference>
<evidence type="ECO:0000256" key="1">
    <source>
        <dbReference type="ARBA" id="ARBA00000287"/>
    </source>
</evidence>
<evidence type="ECO:0000256" key="11">
    <source>
        <dbReference type="ARBA" id="ARBA00023136"/>
    </source>
</evidence>
<dbReference type="EMBL" id="FOGT01000031">
    <property type="protein sequence ID" value="SES43063.1"/>
    <property type="molecule type" value="Genomic_DNA"/>
</dbReference>
<dbReference type="Pfam" id="PF01066">
    <property type="entry name" value="CDP-OH_P_transf"/>
    <property type="match status" value="1"/>
</dbReference>
<keyword evidence="8 16" id="KW-0812">Transmembrane</keyword>
<feature type="transmembrane region" description="Helical" evidence="16">
    <location>
        <begin position="206"/>
        <end position="224"/>
    </location>
</feature>
<evidence type="ECO:0000256" key="3">
    <source>
        <dbReference type="ARBA" id="ARBA00010441"/>
    </source>
</evidence>
<keyword evidence="6" id="KW-0444">Lipid biosynthesis</keyword>
<evidence type="ECO:0000256" key="6">
    <source>
        <dbReference type="ARBA" id="ARBA00022516"/>
    </source>
</evidence>
<feature type="transmembrane region" description="Helical" evidence="16">
    <location>
        <begin position="90"/>
        <end position="112"/>
    </location>
</feature>
<dbReference type="PROSITE" id="PS00379">
    <property type="entry name" value="CDP_ALCOHOL_P_TRANSF"/>
    <property type="match status" value="1"/>
</dbReference>
<evidence type="ECO:0000256" key="13">
    <source>
        <dbReference type="ARBA" id="ARBA00023264"/>
    </source>
</evidence>
<dbReference type="EC" id="2.7.8.8" evidence="4"/>
<dbReference type="InterPro" id="IPR048254">
    <property type="entry name" value="CDP_ALCOHOL_P_TRANSF_CS"/>
</dbReference>
<sequence>MILIKRNIPNGITMANLIFGFLSIGSSFLGEYQNAAIFILVGMMLDSMDGWMARKLGAESPFGKELDSLADIVTFGVSPAILIFGTTFSYMGMTGLIIAGMFPVFGAIRLARFNIDEETSVKKYFTGVPITAAGGIIALLTIFNFVVPEAAVSAIYTLLCVLMVSRLKIPSLKDVPIPKYGTIITALLLSLIVVTRYNAAIEYSNWIIFAILAYLVFMLIHFLLKKKRLSEK</sequence>
<dbReference type="PANTHER" id="PTHR14269">
    <property type="entry name" value="CDP-DIACYLGLYCEROL--GLYCEROL-3-PHOSPHATE 3-PHOSPHATIDYLTRANSFERASE-RELATED"/>
    <property type="match status" value="1"/>
</dbReference>
<comment type="catalytic activity">
    <reaction evidence="1">
        <text>a CDP-1,2-diacyl-sn-glycerol + L-serine = a 1,2-diacyl-sn-glycero-3-phospho-L-serine + CMP + H(+)</text>
        <dbReference type="Rhea" id="RHEA:16913"/>
        <dbReference type="ChEBI" id="CHEBI:15378"/>
        <dbReference type="ChEBI" id="CHEBI:33384"/>
        <dbReference type="ChEBI" id="CHEBI:57262"/>
        <dbReference type="ChEBI" id="CHEBI:58332"/>
        <dbReference type="ChEBI" id="CHEBI:60377"/>
        <dbReference type="EC" id="2.7.8.8"/>
    </reaction>
</comment>